<keyword evidence="2" id="KW-0238">DNA-binding</keyword>
<dbReference type="SUPFAM" id="SSF52540">
    <property type="entry name" value="P-loop containing nucleoside triphosphate hydrolases"/>
    <property type="match status" value="1"/>
</dbReference>
<dbReference type="Pfam" id="PF00196">
    <property type="entry name" value="GerE"/>
    <property type="match status" value="1"/>
</dbReference>
<keyword evidence="3" id="KW-0804">Transcription</keyword>
<dbReference type="Pfam" id="PF17874">
    <property type="entry name" value="TPR_MalT"/>
    <property type="match status" value="1"/>
</dbReference>
<proteinExistence type="predicted"/>
<evidence type="ECO:0000259" key="4">
    <source>
        <dbReference type="PROSITE" id="PS50043"/>
    </source>
</evidence>
<keyword evidence="6" id="KW-1185">Reference proteome</keyword>
<evidence type="ECO:0000256" key="1">
    <source>
        <dbReference type="ARBA" id="ARBA00023015"/>
    </source>
</evidence>
<comment type="caution">
    <text evidence="5">The sequence shown here is derived from an EMBL/GenBank/DDBJ whole genome shotgun (WGS) entry which is preliminary data.</text>
</comment>
<feature type="domain" description="HTH luxR-type" evidence="4">
    <location>
        <begin position="845"/>
        <end position="910"/>
    </location>
</feature>
<dbReference type="PROSITE" id="PS00622">
    <property type="entry name" value="HTH_LUXR_1"/>
    <property type="match status" value="1"/>
</dbReference>
<organism evidence="5 6">
    <name type="scientific">Tengunoibacter tsumagoiensis</name>
    <dbReference type="NCBI Taxonomy" id="2014871"/>
    <lineage>
        <taxon>Bacteria</taxon>
        <taxon>Bacillati</taxon>
        <taxon>Chloroflexota</taxon>
        <taxon>Ktedonobacteria</taxon>
        <taxon>Ktedonobacterales</taxon>
        <taxon>Dictyobacteraceae</taxon>
        <taxon>Tengunoibacter</taxon>
    </lineage>
</organism>
<sequence length="913" mass="103613">MEMVYTAQNVFLATKMQAPRQRSLYVQRPALYVQLQRALEGDLTLISAPAGSGKTALLAHWLSKSVYPFAWLSLEPEDDEPARFLSYFIAALQARYPQIGVSSQALLLQSPQSVRFEHVMAVLSNEITVSNLPHFIMVCDDYHLITSEAIHTAMYFLLEHLPPQMHLIFATRSDPPFPLTRLRAQGRLTELRMADLRLKKADIQTFLEQVTERELDTDILETIEERTEGWVAGVQFAALSLRNHPLPQTFLHSFHGNHRFILDYLSEEVFVRQTPAVQTFLLSTSLLERLTAPLCNELTGQANGQEILEALEKANLFVMPLDDARQWYRYHQLFAEFLQARLRQSDPEQFIVLHRRASRWYEQQGLLLEALQHAASARDSEVLVALLETYGSQCILEQDLSQKVLDWLQLLPERFYREHIHLCVLKAMAFIYSRRPTEAPPWLQRADSLVILDNDTHRLVRGRLAACYALVHLANGEIEQCADSAHRAIALLSEDEGLLYVHVMQCALHAYLATGDVTQETERLAVTALRASRTSNNHVLYLLSLTNLARIQILRGRLHQARATYHEAEHLLSLYPEQPVPPGKAEYAIGTGHILREWNELAEAEAFLQTGLEIQNNTPLLNVELMSHGHMILSRLYQAKGAYEQARGAIESLNLLLERQQFAPYLYARAAAAQADLALMNKDLATAVSWAETEKSEIQPFLSEQALLIRIRILIEQMRQSEETAQAEELHSLLQRMQEDAEAKARQASVLEIIILRALILDLMGRTSEAGIIIEQAVKLAEPEGYIRIFADKGEAVEALLARIQLDYPRRQAYVQQLRAACRPHEKADTQAVPPTLQNSRRTFVQTLVEPLSERELEVLQLIATGASNYEIAQQLIIAVATVKRHVTNIITKLNVNNRTQAVAEARKYGLVE</sequence>
<dbReference type="Proteomes" id="UP000287352">
    <property type="component" value="Unassembled WGS sequence"/>
</dbReference>
<dbReference type="SUPFAM" id="SSF48452">
    <property type="entry name" value="TPR-like"/>
    <property type="match status" value="1"/>
</dbReference>
<dbReference type="InterPro" id="IPR027417">
    <property type="entry name" value="P-loop_NTPase"/>
</dbReference>
<dbReference type="PANTHER" id="PTHR44688">
    <property type="entry name" value="DNA-BINDING TRANSCRIPTIONAL ACTIVATOR DEVR_DOSR"/>
    <property type="match status" value="1"/>
</dbReference>
<dbReference type="Pfam" id="PF25873">
    <property type="entry name" value="WHD_MalT"/>
    <property type="match status" value="1"/>
</dbReference>
<dbReference type="InterPro" id="IPR036388">
    <property type="entry name" value="WH-like_DNA-bd_sf"/>
</dbReference>
<protein>
    <submittedName>
        <fullName evidence="5">LuxR family transcriptional regulator</fullName>
    </submittedName>
</protein>
<keyword evidence="1" id="KW-0805">Transcription regulation</keyword>
<dbReference type="CDD" id="cd06170">
    <property type="entry name" value="LuxR_C_like"/>
    <property type="match status" value="1"/>
</dbReference>
<dbReference type="Gene3D" id="1.25.40.10">
    <property type="entry name" value="Tetratricopeptide repeat domain"/>
    <property type="match status" value="1"/>
</dbReference>
<dbReference type="InterPro" id="IPR016032">
    <property type="entry name" value="Sig_transdc_resp-reg_C-effctor"/>
</dbReference>
<evidence type="ECO:0000313" key="5">
    <source>
        <dbReference type="EMBL" id="GCE13773.1"/>
    </source>
</evidence>
<dbReference type="PROSITE" id="PS50043">
    <property type="entry name" value="HTH_LUXR_2"/>
    <property type="match status" value="1"/>
</dbReference>
<dbReference type="Gene3D" id="1.10.10.10">
    <property type="entry name" value="Winged helix-like DNA-binding domain superfamily/Winged helix DNA-binding domain"/>
    <property type="match status" value="1"/>
</dbReference>
<dbReference type="GO" id="GO:0006355">
    <property type="term" value="P:regulation of DNA-templated transcription"/>
    <property type="evidence" value="ECO:0007669"/>
    <property type="project" value="InterPro"/>
</dbReference>
<evidence type="ECO:0000313" key="6">
    <source>
        <dbReference type="Proteomes" id="UP000287352"/>
    </source>
</evidence>
<dbReference type="SUPFAM" id="SSF46894">
    <property type="entry name" value="C-terminal effector domain of the bipartite response regulators"/>
    <property type="match status" value="1"/>
</dbReference>
<dbReference type="InterPro" id="IPR041617">
    <property type="entry name" value="TPR_MalT"/>
</dbReference>
<dbReference type="InterPro" id="IPR000792">
    <property type="entry name" value="Tscrpt_reg_LuxR_C"/>
</dbReference>
<dbReference type="Gene3D" id="3.40.50.300">
    <property type="entry name" value="P-loop containing nucleotide triphosphate hydrolases"/>
    <property type="match status" value="1"/>
</dbReference>
<dbReference type="PANTHER" id="PTHR44688:SF16">
    <property type="entry name" value="DNA-BINDING TRANSCRIPTIONAL ACTIVATOR DEVR_DOSR"/>
    <property type="match status" value="1"/>
</dbReference>
<gene>
    <name evidence="5" type="ORF">KTT_36320</name>
</gene>
<evidence type="ECO:0000256" key="3">
    <source>
        <dbReference type="ARBA" id="ARBA00023163"/>
    </source>
</evidence>
<reference evidence="6" key="1">
    <citation type="submission" date="2018-12" db="EMBL/GenBank/DDBJ databases">
        <title>Tengunoibacter tsumagoiensis gen. nov., sp. nov., Dictyobacter kobayashii sp. nov., D. alpinus sp. nov., and D. joshuensis sp. nov. and description of Dictyobacteraceae fam. nov. within the order Ktedonobacterales isolated from Tengu-no-mugimeshi.</title>
        <authorList>
            <person name="Wang C.M."/>
            <person name="Zheng Y."/>
            <person name="Sakai Y."/>
            <person name="Toyoda A."/>
            <person name="Minakuchi Y."/>
            <person name="Abe K."/>
            <person name="Yokota A."/>
            <person name="Yabe S."/>
        </authorList>
    </citation>
    <scope>NUCLEOTIDE SEQUENCE [LARGE SCALE GENOMIC DNA]</scope>
    <source>
        <strain evidence="6">Uno3</strain>
    </source>
</reference>
<dbReference type="InterPro" id="IPR011990">
    <property type="entry name" value="TPR-like_helical_dom_sf"/>
</dbReference>
<dbReference type="InterPro" id="IPR059106">
    <property type="entry name" value="WHD_MalT"/>
</dbReference>
<dbReference type="EMBL" id="BIFR01000001">
    <property type="protein sequence ID" value="GCE13773.1"/>
    <property type="molecule type" value="Genomic_DNA"/>
</dbReference>
<dbReference type="PRINTS" id="PR00038">
    <property type="entry name" value="HTHLUXR"/>
</dbReference>
<accession>A0A402A3P9</accession>
<dbReference type="AlphaFoldDB" id="A0A402A3P9"/>
<dbReference type="SMART" id="SM00421">
    <property type="entry name" value="HTH_LUXR"/>
    <property type="match status" value="1"/>
</dbReference>
<name>A0A402A3P9_9CHLR</name>
<evidence type="ECO:0000256" key="2">
    <source>
        <dbReference type="ARBA" id="ARBA00023125"/>
    </source>
</evidence>
<dbReference type="GO" id="GO:0003677">
    <property type="term" value="F:DNA binding"/>
    <property type="evidence" value="ECO:0007669"/>
    <property type="project" value="UniProtKB-KW"/>
</dbReference>